<comment type="function">
    <text evidence="4">Transcription factor that acts by binding directly to the RNA polymerase (RNAP). Required for negative regulation of rRNA expression and positive regulation of several amino acid biosynthesis promoters. Also required for regulation of fis expression.</text>
</comment>
<dbReference type="Gene3D" id="1.20.120.910">
    <property type="entry name" value="DksA, coiled-coil domain"/>
    <property type="match status" value="1"/>
</dbReference>
<gene>
    <name evidence="4 8" type="primary">dksA</name>
    <name evidence="8" type="ORF">M9393_02495</name>
    <name evidence="9" type="ORF">M9408_02335</name>
</gene>
<organism evidence="8 10">
    <name type="scientific">Candidatus Blochmannia vicinus</name>
    <name type="common">nom. nud.</name>
    <dbReference type="NCBI Taxonomy" id="251540"/>
    <lineage>
        <taxon>Bacteria</taxon>
        <taxon>Pseudomonadati</taxon>
        <taxon>Pseudomonadota</taxon>
        <taxon>Gammaproteobacteria</taxon>
        <taxon>Enterobacterales</taxon>
        <taxon>Enterobacteriaceae</taxon>
        <taxon>ant endosymbionts</taxon>
        <taxon>Candidatus Blochmanniella</taxon>
    </lineage>
</organism>
<evidence type="ECO:0000256" key="3">
    <source>
        <dbReference type="ARBA" id="ARBA00022833"/>
    </source>
</evidence>
<evidence type="ECO:0000259" key="7">
    <source>
        <dbReference type="Pfam" id="PF21157"/>
    </source>
</evidence>
<comment type="similarity">
    <text evidence="4">Belongs to the DksA family.</text>
</comment>
<dbReference type="GO" id="GO:0005737">
    <property type="term" value="C:cytoplasm"/>
    <property type="evidence" value="ECO:0007669"/>
    <property type="project" value="UniProtKB-SubCell"/>
</dbReference>
<dbReference type="SUPFAM" id="SSF57716">
    <property type="entry name" value="Glucocorticoid receptor-like (DNA-binding domain)"/>
    <property type="match status" value="1"/>
</dbReference>
<feature type="domain" description="DnaK suppressor protein DksA N-terminal" evidence="7">
    <location>
        <begin position="39"/>
        <end position="110"/>
    </location>
</feature>
<dbReference type="PANTHER" id="PTHR33823">
    <property type="entry name" value="RNA POLYMERASE-BINDING TRANSCRIPTION FACTOR DKSA-RELATED"/>
    <property type="match status" value="1"/>
</dbReference>
<dbReference type="NCBIfam" id="TIGR02420">
    <property type="entry name" value="dksA"/>
    <property type="match status" value="1"/>
</dbReference>
<keyword evidence="11" id="KW-1185">Reference proteome</keyword>
<keyword evidence="3 4" id="KW-0862">Zinc</keyword>
<dbReference type="GO" id="GO:0008270">
    <property type="term" value="F:zinc ion binding"/>
    <property type="evidence" value="ECO:0007669"/>
    <property type="project" value="UniProtKB-UniRule"/>
</dbReference>
<feature type="binding site" evidence="4">
    <location>
        <position position="118"/>
    </location>
    <ligand>
        <name>Zn(2+)</name>
        <dbReference type="ChEBI" id="CHEBI:29105"/>
    </ligand>
</feature>
<reference evidence="8" key="1">
    <citation type="submission" date="2022-05" db="EMBL/GenBank/DDBJ databases">
        <title>Impact of host demography and evolutionary history on endosymbiont molecular evolution: a test in carpenter ants (Genus Camponotus) and their Blochmannia endosymbionts.</title>
        <authorList>
            <person name="Manthey J.D."/>
            <person name="Giron J.C."/>
            <person name="Hruska J.P."/>
        </authorList>
    </citation>
    <scope>NUCLEOTIDE SEQUENCE</scope>
    <source>
        <strain evidence="9">C-005</strain>
        <strain evidence="8">C-039</strain>
    </source>
</reference>
<dbReference type="EMBL" id="CP097753">
    <property type="protein sequence ID" value="URJ28030.1"/>
    <property type="molecule type" value="Genomic_DNA"/>
</dbReference>
<evidence type="ECO:0000313" key="9">
    <source>
        <dbReference type="EMBL" id="URJ32842.1"/>
    </source>
</evidence>
<dbReference type="AlphaFoldDB" id="A0A9Q8TZQ7"/>
<evidence type="ECO:0000313" key="10">
    <source>
        <dbReference type="Proteomes" id="UP001056209"/>
    </source>
</evidence>
<dbReference type="Pfam" id="PF21157">
    <property type="entry name" value="DksA_N"/>
    <property type="match status" value="1"/>
</dbReference>
<evidence type="ECO:0000256" key="1">
    <source>
        <dbReference type="ARBA" id="ARBA00022723"/>
    </source>
</evidence>
<feature type="binding site" evidence="4">
    <location>
        <position position="139"/>
    </location>
    <ligand>
        <name>Zn(2+)</name>
        <dbReference type="ChEBI" id="CHEBI:29105"/>
    </ligand>
</feature>
<dbReference type="Proteomes" id="UP001056622">
    <property type="component" value="Chromosome"/>
</dbReference>
<sequence length="155" mass="18299">MPIKSSNRSNKYSSLNVLIIAGVTPYQRKPNEEYMSYDQLLHFKRILETWKNQLKYNLEYSTLCVQNQESVNFPDPVDRATQEEEFNIKLRNRDRERRLIEKIEKTLKKIDTNEFGFCASCDVEIGIRRLEARPTADLCIDCKTLEEIKEKQMTG</sequence>
<evidence type="ECO:0000313" key="8">
    <source>
        <dbReference type="EMBL" id="URJ28030.1"/>
    </source>
</evidence>
<dbReference type="SUPFAM" id="SSF109635">
    <property type="entry name" value="DnaK suppressor protein DksA, alpha-hairpin domain"/>
    <property type="match status" value="1"/>
</dbReference>
<evidence type="ECO:0000256" key="5">
    <source>
        <dbReference type="PROSITE-ProRule" id="PRU00510"/>
    </source>
</evidence>
<dbReference type="PROSITE" id="PS51128">
    <property type="entry name" value="ZF_DKSA_2"/>
    <property type="match status" value="1"/>
</dbReference>
<comment type="subcellular location">
    <subcellularLocation>
        <location evidence="4">Cytoplasm</location>
    </subcellularLocation>
</comment>
<dbReference type="HAMAP" id="MF_00926">
    <property type="entry name" value="DksA"/>
    <property type="match status" value="1"/>
</dbReference>
<evidence type="ECO:0000313" key="11">
    <source>
        <dbReference type="Proteomes" id="UP001056622"/>
    </source>
</evidence>
<dbReference type="Pfam" id="PF01258">
    <property type="entry name" value="zf-dskA_traR"/>
    <property type="match status" value="1"/>
</dbReference>
<dbReference type="Proteomes" id="UP001056209">
    <property type="component" value="Chromosome"/>
</dbReference>
<dbReference type="InterPro" id="IPR048489">
    <property type="entry name" value="DksA_N"/>
</dbReference>
<name>A0A9Q8TZQ7_9ENTR</name>
<dbReference type="InterPro" id="IPR012784">
    <property type="entry name" value="DksA_RNA_pol-bd"/>
</dbReference>
<evidence type="ECO:0000259" key="6">
    <source>
        <dbReference type="Pfam" id="PF01258"/>
    </source>
</evidence>
<dbReference type="InterPro" id="IPR000962">
    <property type="entry name" value="Znf_DskA_TraR"/>
</dbReference>
<keyword evidence="1 4" id="KW-0479">Metal-binding</keyword>
<feature type="binding site" evidence="4">
    <location>
        <position position="142"/>
    </location>
    <ligand>
        <name>Zn(2+)</name>
        <dbReference type="ChEBI" id="CHEBI:29105"/>
    </ligand>
</feature>
<dbReference type="GO" id="GO:0010468">
    <property type="term" value="P:regulation of gene expression"/>
    <property type="evidence" value="ECO:0007669"/>
    <property type="project" value="UniProtKB-UniRule"/>
</dbReference>
<feature type="zinc finger region" description="dksA C4-type" evidence="5">
    <location>
        <begin position="118"/>
        <end position="142"/>
    </location>
</feature>
<comment type="subunit">
    <text evidence="4">Interacts directly with the RNA polymerase.</text>
</comment>
<accession>A0A9Q8TZQ7</accession>
<keyword evidence="2 4" id="KW-0863">Zinc-finger</keyword>
<protein>
    <recommendedName>
        <fullName evidence="4">RNA polymerase-binding transcription factor DksA</fullName>
    </recommendedName>
</protein>
<dbReference type="InterPro" id="IPR037187">
    <property type="entry name" value="DnaK_N"/>
</dbReference>
<evidence type="ECO:0000256" key="2">
    <source>
        <dbReference type="ARBA" id="ARBA00022771"/>
    </source>
</evidence>
<feature type="domain" description="Zinc finger DksA/TraR C4-type" evidence="6">
    <location>
        <begin position="114"/>
        <end position="146"/>
    </location>
</feature>
<keyword evidence="4" id="KW-0963">Cytoplasm</keyword>
<evidence type="ECO:0000256" key="4">
    <source>
        <dbReference type="HAMAP-Rule" id="MF_00926"/>
    </source>
</evidence>
<dbReference type="PANTHER" id="PTHR33823:SF2">
    <property type="entry name" value="RNA POLYMERASE-BINDING TRANSCRIPTION FACTOR DKSA"/>
    <property type="match status" value="1"/>
</dbReference>
<proteinExistence type="inferred from homology"/>
<dbReference type="EMBL" id="CP097763">
    <property type="protein sequence ID" value="URJ32842.1"/>
    <property type="molecule type" value="Genomic_DNA"/>
</dbReference>
<dbReference type="RefSeq" id="WP_250248420.1">
    <property type="nucleotide sequence ID" value="NZ_CP097753.1"/>
</dbReference>
<feature type="binding site" evidence="4">
    <location>
        <position position="121"/>
    </location>
    <ligand>
        <name>Zn(2+)</name>
        <dbReference type="ChEBI" id="CHEBI:29105"/>
    </ligand>
</feature>